<name>A0A195BTD5_9HYME</name>
<evidence type="ECO:0000313" key="1">
    <source>
        <dbReference type="EMBL" id="KYM89689.1"/>
    </source>
</evidence>
<gene>
    <name evidence="1" type="ORF">ALC53_02001</name>
</gene>
<dbReference type="Proteomes" id="UP000078540">
    <property type="component" value="Unassembled WGS sequence"/>
</dbReference>
<proteinExistence type="predicted"/>
<sequence>MLQGISGEVLVFFEDPSQLWKTLSNENCIESAFIGAPLSLTCGLKPLGILTRGLLINVWTLVSTSLIGCKNFDECTFVGAHAGNSIMQLLGVILGKRLAVRYRDEPRRLIRPAHQSRTPSLQIVIDWHLLRHQKDQPDTREVTLGVWLALYLLRQRCAFLENGIGSGGRLTNGSQPAFSSARASFVEDSRERRGKEFVGGANTPSLTICAEHWLSERFFVTIYYVLVSTGGVVDVASNNDVENASCGKPKDGE</sequence>
<dbReference type="EMBL" id="KQ976417">
    <property type="protein sequence ID" value="KYM89689.1"/>
    <property type="molecule type" value="Genomic_DNA"/>
</dbReference>
<organism evidence="1 2">
    <name type="scientific">Atta colombica</name>
    <dbReference type="NCBI Taxonomy" id="520822"/>
    <lineage>
        <taxon>Eukaryota</taxon>
        <taxon>Metazoa</taxon>
        <taxon>Ecdysozoa</taxon>
        <taxon>Arthropoda</taxon>
        <taxon>Hexapoda</taxon>
        <taxon>Insecta</taxon>
        <taxon>Pterygota</taxon>
        <taxon>Neoptera</taxon>
        <taxon>Endopterygota</taxon>
        <taxon>Hymenoptera</taxon>
        <taxon>Apocrita</taxon>
        <taxon>Aculeata</taxon>
        <taxon>Formicoidea</taxon>
        <taxon>Formicidae</taxon>
        <taxon>Myrmicinae</taxon>
        <taxon>Atta</taxon>
    </lineage>
</organism>
<keyword evidence="2" id="KW-1185">Reference proteome</keyword>
<reference evidence="1 2" key="1">
    <citation type="submission" date="2015-09" db="EMBL/GenBank/DDBJ databases">
        <title>Atta colombica WGS genome.</title>
        <authorList>
            <person name="Nygaard S."/>
            <person name="Hu H."/>
            <person name="Boomsma J."/>
            <person name="Zhang G."/>
        </authorList>
    </citation>
    <scope>NUCLEOTIDE SEQUENCE [LARGE SCALE GENOMIC DNA]</scope>
    <source>
        <strain evidence="1">Treedump-2</strain>
        <tissue evidence="1">Whole body</tissue>
    </source>
</reference>
<evidence type="ECO:0000313" key="2">
    <source>
        <dbReference type="Proteomes" id="UP000078540"/>
    </source>
</evidence>
<dbReference type="AlphaFoldDB" id="A0A195BTD5"/>
<protein>
    <submittedName>
        <fullName evidence="1">Uncharacterized protein</fullName>
    </submittedName>
</protein>
<accession>A0A195BTD5</accession>